<dbReference type="EMBL" id="CADCUC010000156">
    <property type="protein sequence ID" value="CAA9317434.1"/>
    <property type="molecule type" value="Genomic_DNA"/>
</dbReference>
<protein>
    <submittedName>
        <fullName evidence="2">Uncharacterized protein</fullName>
    </submittedName>
</protein>
<feature type="compositionally biased region" description="Basic and acidic residues" evidence="1">
    <location>
        <begin position="99"/>
        <end position="116"/>
    </location>
</feature>
<evidence type="ECO:0000313" key="2">
    <source>
        <dbReference type="EMBL" id="CAA9317434.1"/>
    </source>
</evidence>
<proteinExistence type="predicted"/>
<dbReference type="AlphaFoldDB" id="A0A6J4L287"/>
<reference evidence="2" key="1">
    <citation type="submission" date="2020-02" db="EMBL/GenBank/DDBJ databases">
        <authorList>
            <person name="Meier V. D."/>
        </authorList>
    </citation>
    <scope>NUCLEOTIDE SEQUENCE</scope>
    <source>
        <strain evidence="2">AVDCRST_MAG90</strain>
    </source>
</reference>
<feature type="non-terminal residue" evidence="2">
    <location>
        <position position="193"/>
    </location>
</feature>
<sequence length="193" mass="20661">DADLARVRPHVVRRLRRVPGRQAEERALGAGWGPRRQDDGRGSLGAQLHRPEPLDRAPGAASCRRVDLPNADRDLFCEGASAGRGVAPGRHCPLRHPRAGRDLPERSGRPGRDPVGRNRGAGPDPEMAGVPAAPLPATLRCRVPGPPAYRGHEPGWGQLVGTSGARRSREHAGLAGDRARSAPGRNLPRRARI</sequence>
<name>A0A6J4L287_9HYPH</name>
<accession>A0A6J4L287</accession>
<feature type="non-terminal residue" evidence="2">
    <location>
        <position position="1"/>
    </location>
</feature>
<evidence type="ECO:0000256" key="1">
    <source>
        <dbReference type="SAM" id="MobiDB-lite"/>
    </source>
</evidence>
<gene>
    <name evidence="2" type="ORF">AVDCRST_MAG90-815</name>
</gene>
<organism evidence="2">
    <name type="scientific">uncultured Microvirga sp</name>
    <dbReference type="NCBI Taxonomy" id="412392"/>
    <lineage>
        <taxon>Bacteria</taxon>
        <taxon>Pseudomonadati</taxon>
        <taxon>Pseudomonadota</taxon>
        <taxon>Alphaproteobacteria</taxon>
        <taxon>Hyphomicrobiales</taxon>
        <taxon>Methylobacteriaceae</taxon>
        <taxon>Microvirga</taxon>
        <taxon>environmental samples</taxon>
    </lineage>
</organism>
<feature type="region of interest" description="Disordered" evidence="1">
    <location>
        <begin position="81"/>
        <end position="193"/>
    </location>
</feature>
<feature type="region of interest" description="Disordered" evidence="1">
    <location>
        <begin position="16"/>
        <end position="61"/>
    </location>
</feature>